<keyword evidence="2" id="KW-1185">Reference proteome</keyword>
<protein>
    <submittedName>
        <fullName evidence="1">Jg27880 protein</fullName>
    </submittedName>
</protein>
<name>A0A8S4QPJ7_9NEOP</name>
<comment type="caution">
    <text evidence="1">The sequence shown here is derived from an EMBL/GenBank/DDBJ whole genome shotgun (WGS) entry which is preliminary data.</text>
</comment>
<gene>
    <name evidence="1" type="primary">jg27880</name>
    <name evidence="1" type="ORF">PAEG_LOCUS5196</name>
</gene>
<accession>A0A8S4QPJ7</accession>
<reference evidence="1" key="1">
    <citation type="submission" date="2022-03" db="EMBL/GenBank/DDBJ databases">
        <authorList>
            <person name="Lindestad O."/>
        </authorList>
    </citation>
    <scope>NUCLEOTIDE SEQUENCE</scope>
</reference>
<dbReference type="AlphaFoldDB" id="A0A8S4QPJ7"/>
<organism evidence="1 2">
    <name type="scientific">Pararge aegeria aegeria</name>
    <dbReference type="NCBI Taxonomy" id="348720"/>
    <lineage>
        <taxon>Eukaryota</taxon>
        <taxon>Metazoa</taxon>
        <taxon>Ecdysozoa</taxon>
        <taxon>Arthropoda</taxon>
        <taxon>Hexapoda</taxon>
        <taxon>Insecta</taxon>
        <taxon>Pterygota</taxon>
        <taxon>Neoptera</taxon>
        <taxon>Endopterygota</taxon>
        <taxon>Lepidoptera</taxon>
        <taxon>Glossata</taxon>
        <taxon>Ditrysia</taxon>
        <taxon>Papilionoidea</taxon>
        <taxon>Nymphalidae</taxon>
        <taxon>Satyrinae</taxon>
        <taxon>Satyrini</taxon>
        <taxon>Parargina</taxon>
        <taxon>Pararge</taxon>
    </lineage>
</organism>
<proteinExistence type="predicted"/>
<sequence length="101" mass="11633">MTVSSYRNEYNIGSHSVVVSKRAKGSIAKKAAAYLQAVKRSQGTKGPYFSVLLRNFDYYLRPFMKDIKRYRPFCCYRHGEQGRGKELGIFVKFNMACVVFT</sequence>
<dbReference type="EMBL" id="CAKXAJ010017939">
    <property type="protein sequence ID" value="CAH2217280.1"/>
    <property type="molecule type" value="Genomic_DNA"/>
</dbReference>
<evidence type="ECO:0000313" key="1">
    <source>
        <dbReference type="EMBL" id="CAH2217280.1"/>
    </source>
</evidence>
<dbReference type="Proteomes" id="UP000838756">
    <property type="component" value="Unassembled WGS sequence"/>
</dbReference>
<evidence type="ECO:0000313" key="2">
    <source>
        <dbReference type="Proteomes" id="UP000838756"/>
    </source>
</evidence>
<dbReference type="OrthoDB" id="376826at2759"/>